<dbReference type="OrthoDB" id="9811006at2"/>
<dbReference type="InterPro" id="IPR007372">
    <property type="entry name" value="Lipid/polyisoprenoid-bd_YceI"/>
</dbReference>
<keyword evidence="4" id="KW-1185">Reference proteome</keyword>
<proteinExistence type="predicted"/>
<dbReference type="KEGG" id="lagg:B0E33_23900"/>
<dbReference type="SMART" id="SM00867">
    <property type="entry name" value="YceI"/>
    <property type="match status" value="1"/>
</dbReference>
<keyword evidence="1" id="KW-0732">Signal</keyword>
<reference evidence="4" key="1">
    <citation type="submission" date="2015-07" db="EMBL/GenBank/DDBJ databases">
        <authorList>
            <person name="Rodrigo-Torres Lidia"/>
            <person name="Arahal R.David."/>
        </authorList>
    </citation>
    <scope>NUCLEOTIDE SEQUENCE [LARGE SCALE GENOMIC DNA]</scope>
    <source>
        <strain evidence="4">CECT 4801</strain>
    </source>
</reference>
<evidence type="ECO:0000256" key="1">
    <source>
        <dbReference type="SAM" id="SignalP"/>
    </source>
</evidence>
<dbReference type="EMBL" id="CXST01000001">
    <property type="protein sequence ID" value="CTQ42823.1"/>
    <property type="molecule type" value="Genomic_DNA"/>
</dbReference>
<dbReference type="Pfam" id="PF04264">
    <property type="entry name" value="YceI"/>
    <property type="match status" value="1"/>
</dbReference>
<feature type="chain" id="PRO_5005807230" description="Lipid/polyisoprenoid-binding YceI-like domain-containing protein" evidence="1">
    <location>
        <begin position="38"/>
        <end position="204"/>
    </location>
</feature>
<dbReference type="PANTHER" id="PTHR34406:SF1">
    <property type="entry name" value="PROTEIN YCEI"/>
    <property type="match status" value="1"/>
</dbReference>
<sequence length="204" mass="21885">MTQTSATTRGFKRPFRKTVATFACLVALAAAPLPSFAGSLTGTYLLSPAQLATGFSVRVLGRGPVTGEFKTVSGKMTLDQNRPEKSQVVVKVDLRSVHTNNDKVTGFLKSSAMFDVANHPVATFQSTRVHITGQNTAEVEGVLNLRGKQKRTKLSVKITDSKANGQVGFEVSGGFFRSLYGMDAGLPIYADKVNLEIRGTGKRS</sequence>
<feature type="domain" description="Lipid/polyisoprenoid-binding YceI-like" evidence="2">
    <location>
        <begin position="43"/>
        <end position="202"/>
    </location>
</feature>
<dbReference type="RefSeq" id="WP_023001032.1">
    <property type="nucleotide sequence ID" value="NZ_CP045617.1"/>
</dbReference>
<dbReference type="InterPro" id="IPR036761">
    <property type="entry name" value="TTHA0802/YceI-like_sf"/>
</dbReference>
<dbReference type="AlphaFoldDB" id="A0A0M6XZD4"/>
<evidence type="ECO:0000259" key="2">
    <source>
        <dbReference type="SMART" id="SM00867"/>
    </source>
</evidence>
<dbReference type="SUPFAM" id="SSF101874">
    <property type="entry name" value="YceI-like"/>
    <property type="match status" value="1"/>
</dbReference>
<feature type="signal peptide" evidence="1">
    <location>
        <begin position="1"/>
        <end position="37"/>
    </location>
</feature>
<accession>A0A0M6XZD4</accession>
<protein>
    <recommendedName>
        <fullName evidence="2">Lipid/polyisoprenoid-binding YceI-like domain-containing protein</fullName>
    </recommendedName>
</protein>
<gene>
    <name evidence="3" type="ORF">LAL4801_01260</name>
</gene>
<dbReference type="PANTHER" id="PTHR34406">
    <property type="entry name" value="PROTEIN YCEI"/>
    <property type="match status" value="1"/>
</dbReference>
<dbReference type="STRING" id="187304.B0E33_23900"/>
<name>A0A0M6XZD4_9HYPH</name>
<dbReference type="Gene3D" id="2.40.128.110">
    <property type="entry name" value="Lipid/polyisoprenoid-binding, YceI-like"/>
    <property type="match status" value="1"/>
</dbReference>
<evidence type="ECO:0000313" key="4">
    <source>
        <dbReference type="Proteomes" id="UP000048926"/>
    </source>
</evidence>
<organism evidence="3 4">
    <name type="scientific">Roseibium aggregatum</name>
    <dbReference type="NCBI Taxonomy" id="187304"/>
    <lineage>
        <taxon>Bacteria</taxon>
        <taxon>Pseudomonadati</taxon>
        <taxon>Pseudomonadota</taxon>
        <taxon>Alphaproteobacteria</taxon>
        <taxon>Hyphomicrobiales</taxon>
        <taxon>Stappiaceae</taxon>
        <taxon>Roseibium</taxon>
    </lineage>
</organism>
<evidence type="ECO:0000313" key="3">
    <source>
        <dbReference type="EMBL" id="CTQ42823.1"/>
    </source>
</evidence>
<dbReference type="Proteomes" id="UP000048926">
    <property type="component" value="Unassembled WGS sequence"/>
</dbReference>